<name>D0GNX4_9FUSO</name>
<proteinExistence type="predicted"/>
<keyword evidence="2" id="KW-1185">Reference proteome</keyword>
<protein>
    <submittedName>
        <fullName evidence="1">Uncharacterized protein</fullName>
    </submittedName>
</protein>
<reference evidence="1 2" key="1">
    <citation type="submission" date="2009-10" db="EMBL/GenBank/DDBJ databases">
        <authorList>
            <person name="Harkins D.M."/>
            <person name="Madupu R."/>
            <person name="Durkin A.S."/>
            <person name="Torralba M."/>
            <person name="Methe B."/>
            <person name="Sutton G.G."/>
            <person name="Strausberg R.L."/>
            <person name="Nelson K.E."/>
        </authorList>
    </citation>
    <scope>NUCLEOTIDE SEQUENCE [LARGE SCALE GENOMIC DNA]</scope>
    <source>
        <strain evidence="1 2">F0264</strain>
    </source>
</reference>
<comment type="caution">
    <text evidence="1">The sequence shown here is derived from an EMBL/GenBank/DDBJ whole genome shotgun (WGS) entry which is preliminary data.</text>
</comment>
<evidence type="ECO:0000313" key="1">
    <source>
        <dbReference type="EMBL" id="EEY34220.1"/>
    </source>
</evidence>
<accession>D0GNX4</accession>
<organism evidence="1 2">
    <name type="scientific">Pseudoleptotrichia goodfellowii F0264</name>
    <dbReference type="NCBI Taxonomy" id="596323"/>
    <lineage>
        <taxon>Bacteria</taxon>
        <taxon>Fusobacteriati</taxon>
        <taxon>Fusobacteriota</taxon>
        <taxon>Fusobacteriia</taxon>
        <taxon>Fusobacteriales</taxon>
        <taxon>Leptotrichiaceae</taxon>
        <taxon>Pseudoleptotrichia</taxon>
    </lineage>
</organism>
<dbReference type="EMBL" id="ADAD01000177">
    <property type="protein sequence ID" value="EEY34220.1"/>
    <property type="molecule type" value="Genomic_DNA"/>
</dbReference>
<gene>
    <name evidence="1" type="ORF">HMPREF0554_0827</name>
</gene>
<dbReference type="RefSeq" id="WP_006808198.1">
    <property type="nucleotide sequence ID" value="NZ_ADAD01000177.1"/>
</dbReference>
<dbReference type="AlphaFoldDB" id="D0GNX4"/>
<sequence>MSNILSQNINDVKITVIREYISNFNVDLGVHRLVTIGKNIPLTKLEPNTALEFMKTETSKGGLGLSSTDNIYKMVELFLSQTIESGGTTIKGDHFWIQGIEFNPVTDDLTLKLTDKIENTKEDADNYFWVFDIQSVAFNEWLSKFLTRNYNFGLIEKGESTVSDLEKSDRIFAIANPKVDVHVDKTNTIEFLNPKGSVVSALGGGIFTRLATAGFGMRVKHKTLQGIRTYNTPLFEHNVPLTNVDLNTYKSKNIATYENAWGAGMVSLSKTIGGDVYSDERIGLDYIIFVITGSIHKLYNQQIGIPYDDGGINLIENKLNDCMVQVGDEGWLARKSTKARDYSFKVSVPERTSIPNQKVVDRILDNTAIDFTLAGQIENVNVTLNWKTTLV</sequence>
<dbReference type="Proteomes" id="UP000004226">
    <property type="component" value="Unassembled WGS sequence"/>
</dbReference>
<evidence type="ECO:0000313" key="2">
    <source>
        <dbReference type="Proteomes" id="UP000004226"/>
    </source>
</evidence>